<keyword evidence="1" id="KW-0472">Membrane</keyword>
<sequence>MLEPLLPTARALAGSLSGATGVLLTGWALAWAAVALVGYARVLGRRA</sequence>
<keyword evidence="1" id="KW-1133">Transmembrane helix</keyword>
<keyword evidence="3" id="KW-1185">Reference proteome</keyword>
<evidence type="ECO:0000313" key="3">
    <source>
        <dbReference type="Proteomes" id="UP000783871"/>
    </source>
</evidence>
<dbReference type="RefSeq" id="WP_168004129.1">
    <property type="nucleotide sequence ID" value="NZ_JAATEO010000061.1"/>
</dbReference>
<keyword evidence="1" id="KW-0812">Transmembrane</keyword>
<evidence type="ECO:0000256" key="1">
    <source>
        <dbReference type="SAM" id="Phobius"/>
    </source>
</evidence>
<protein>
    <submittedName>
        <fullName evidence="2">Uncharacterized protein</fullName>
    </submittedName>
</protein>
<gene>
    <name evidence="2" type="ORF">HCJ94_28635</name>
</gene>
<reference evidence="2 3" key="1">
    <citation type="submission" date="2020-03" db="EMBL/GenBank/DDBJ databases">
        <title>WGS of actinomycetes isolated from Thailand.</title>
        <authorList>
            <person name="Thawai C."/>
        </authorList>
    </citation>
    <scope>NUCLEOTIDE SEQUENCE [LARGE SCALE GENOMIC DNA]</scope>
    <source>
        <strain evidence="2 3">HSS6-12</strain>
    </source>
</reference>
<dbReference type="Proteomes" id="UP000783871">
    <property type="component" value="Unassembled WGS sequence"/>
</dbReference>
<feature type="transmembrane region" description="Helical" evidence="1">
    <location>
        <begin position="20"/>
        <end position="40"/>
    </location>
</feature>
<accession>A0ABX0ZD92</accession>
<evidence type="ECO:0000313" key="2">
    <source>
        <dbReference type="EMBL" id="NJP35822.1"/>
    </source>
</evidence>
<proteinExistence type="predicted"/>
<comment type="caution">
    <text evidence="2">The sequence shown here is derived from an EMBL/GenBank/DDBJ whole genome shotgun (WGS) entry which is preliminary data.</text>
</comment>
<dbReference type="EMBL" id="JAATEO010000061">
    <property type="protein sequence ID" value="NJP35822.1"/>
    <property type="molecule type" value="Genomic_DNA"/>
</dbReference>
<organism evidence="2 3">
    <name type="scientific">Micromonospora thermarum</name>
    <dbReference type="NCBI Taxonomy" id="2720024"/>
    <lineage>
        <taxon>Bacteria</taxon>
        <taxon>Bacillati</taxon>
        <taxon>Actinomycetota</taxon>
        <taxon>Actinomycetes</taxon>
        <taxon>Micromonosporales</taxon>
        <taxon>Micromonosporaceae</taxon>
        <taxon>Micromonospora</taxon>
    </lineage>
</organism>
<name>A0ABX0ZD92_9ACTN</name>